<dbReference type="PROSITE" id="PS00920">
    <property type="entry name" value="NITRIL_CHT_1"/>
    <property type="match status" value="1"/>
</dbReference>
<dbReference type="InterPro" id="IPR003010">
    <property type="entry name" value="C-N_Hydrolase"/>
</dbReference>
<dbReference type="GO" id="GO:0016836">
    <property type="term" value="F:hydro-lyase activity"/>
    <property type="evidence" value="ECO:0007669"/>
    <property type="project" value="UniProtKB-ARBA"/>
</dbReference>
<reference evidence="9" key="1">
    <citation type="submission" date="2018-12" db="EMBL/GenBank/DDBJ databases">
        <authorList>
            <person name="Syme R.A."/>
            <person name="Farfan-Caceres L."/>
            <person name="Lichtenzveig J."/>
        </authorList>
    </citation>
    <scope>NUCLEOTIDE SEQUENCE</scope>
    <source>
        <strain evidence="9">Al4</strain>
    </source>
</reference>
<dbReference type="AlphaFoldDB" id="A0A8H7JD48"/>
<comment type="similarity">
    <text evidence="1">Belongs to the carbon-nitrogen hydrolase superfamily. Nitrilase family.</text>
</comment>
<keyword evidence="10" id="KW-1185">Reference proteome</keyword>
<feature type="domain" description="CN hydrolase" evidence="8">
    <location>
        <begin position="5"/>
        <end position="280"/>
    </location>
</feature>
<organism evidence="9 10">
    <name type="scientific">Ascochyta lentis</name>
    <dbReference type="NCBI Taxonomy" id="205686"/>
    <lineage>
        <taxon>Eukaryota</taxon>
        <taxon>Fungi</taxon>
        <taxon>Dikarya</taxon>
        <taxon>Ascomycota</taxon>
        <taxon>Pezizomycotina</taxon>
        <taxon>Dothideomycetes</taxon>
        <taxon>Pleosporomycetidae</taxon>
        <taxon>Pleosporales</taxon>
        <taxon>Pleosporineae</taxon>
        <taxon>Didymellaceae</taxon>
        <taxon>Ascochyta</taxon>
    </lineage>
</organism>
<dbReference type="PANTHER" id="PTHR46044">
    <property type="entry name" value="NITRILASE"/>
    <property type="match status" value="1"/>
</dbReference>
<name>A0A8H7JD48_9PLEO</name>
<gene>
    <name evidence="9" type="ORF">EKO04_000216</name>
</gene>
<proteinExistence type="inferred from homology"/>
<dbReference type="FunFam" id="3.60.110.10:FF:000011">
    <property type="entry name" value="Cyanide hydratase"/>
    <property type="match status" value="1"/>
</dbReference>
<feature type="region of interest" description="Disordered" evidence="7">
    <location>
        <begin position="314"/>
        <end position="351"/>
    </location>
</feature>
<dbReference type="SUPFAM" id="SSF56317">
    <property type="entry name" value="Carbon-nitrogen hydrolase"/>
    <property type="match status" value="1"/>
</dbReference>
<keyword evidence="2" id="KW-0378">Hydrolase</keyword>
<evidence type="ECO:0000256" key="2">
    <source>
        <dbReference type="ARBA" id="ARBA00022801"/>
    </source>
</evidence>
<feature type="active site" description="Proton acceptor" evidence="6">
    <location>
        <position position="45"/>
    </location>
</feature>
<evidence type="ECO:0000313" key="9">
    <source>
        <dbReference type="EMBL" id="KAF9701474.1"/>
    </source>
</evidence>
<comment type="catalytic activity">
    <reaction evidence="4">
        <text>a nitrile + 2 H2O = a carboxylate + NH4(+)</text>
        <dbReference type="Rhea" id="RHEA:21724"/>
        <dbReference type="ChEBI" id="CHEBI:15377"/>
        <dbReference type="ChEBI" id="CHEBI:18379"/>
        <dbReference type="ChEBI" id="CHEBI:28938"/>
        <dbReference type="ChEBI" id="CHEBI:29067"/>
        <dbReference type="EC" id="3.5.5.1"/>
    </reaction>
</comment>
<dbReference type="GO" id="GO:0000257">
    <property type="term" value="F:nitrilase activity"/>
    <property type="evidence" value="ECO:0007669"/>
    <property type="project" value="UniProtKB-EC"/>
</dbReference>
<evidence type="ECO:0000259" key="8">
    <source>
        <dbReference type="PROSITE" id="PS50263"/>
    </source>
</evidence>
<dbReference type="CDD" id="cd07564">
    <property type="entry name" value="nitrilases_CHs"/>
    <property type="match status" value="1"/>
</dbReference>
<comment type="caution">
    <text evidence="9">The sequence shown here is derived from an EMBL/GenBank/DDBJ whole genome shotgun (WGS) entry which is preliminary data.</text>
</comment>
<evidence type="ECO:0000256" key="7">
    <source>
        <dbReference type="SAM" id="MobiDB-lite"/>
    </source>
</evidence>
<evidence type="ECO:0000256" key="6">
    <source>
        <dbReference type="PROSITE-ProRule" id="PRU10139"/>
    </source>
</evidence>
<dbReference type="Proteomes" id="UP000651452">
    <property type="component" value="Unassembled WGS sequence"/>
</dbReference>
<sequence length="351" mass="38017">MSGIVKVAVTQHEPVWFDLQATVDKTCRLIEEASSNGAQLVAFPEVWITGYPAWIWARPLDPPLATKYIKNSLSYDSQEMDQICAAARQSRIAVVLGFSENDHNSLYISQCTISSSGEIVMKRRKFKPTHMERTVYGDAGGSSLNNVNEIEGVGRVGALSCWEHIQPLLKYHTISLKEEIHVSAWPPLHPHAEESEGLFSMSADGCAALSQTYAMESSTFVLHCTSVMSSAGVTAHSTEGNPVFGAIGGGHSAVYGPDGRRMTKAIPSDQEGFVYADLPMDMLISLRHFADPCGHYSRPELLWLGADTREKRHVRGEGDSGVSDVKKVNGSGTGGGEDGKANGVAAIQETY</sequence>
<evidence type="ECO:0000256" key="4">
    <source>
        <dbReference type="ARBA" id="ARBA00036406"/>
    </source>
</evidence>
<dbReference type="Gene3D" id="3.60.110.10">
    <property type="entry name" value="Carbon-nitrogen hydrolase"/>
    <property type="match status" value="1"/>
</dbReference>
<accession>A0A8H7JD48</accession>
<dbReference type="OrthoDB" id="10250282at2759"/>
<evidence type="ECO:0000256" key="1">
    <source>
        <dbReference type="ARBA" id="ARBA00008129"/>
    </source>
</evidence>
<dbReference type="InterPro" id="IPR044149">
    <property type="entry name" value="Nitrilases_CHs"/>
</dbReference>
<reference evidence="9" key="2">
    <citation type="submission" date="2020-09" db="EMBL/GenBank/DDBJ databases">
        <title>Reference genome assembly for Australian Ascochyta lentis isolate Al4.</title>
        <authorList>
            <person name="Lee R.C."/>
            <person name="Farfan-Caceres L.M."/>
            <person name="Debler J.W."/>
            <person name="Williams A.H."/>
            <person name="Henares B.M."/>
        </authorList>
    </citation>
    <scope>NUCLEOTIDE SEQUENCE</scope>
    <source>
        <strain evidence="9">Al4</strain>
    </source>
</reference>
<dbReference type="InterPro" id="IPR000132">
    <property type="entry name" value="Nitrilase/CN_hydratase_CS"/>
</dbReference>
<dbReference type="EC" id="3.5.5.1" evidence="5"/>
<keyword evidence="3" id="KW-0456">Lyase</keyword>
<dbReference type="PROSITE" id="PS00921">
    <property type="entry name" value="NITRIL_CHT_2"/>
    <property type="match status" value="1"/>
</dbReference>
<dbReference type="EMBL" id="RZGK01000002">
    <property type="protein sequence ID" value="KAF9701474.1"/>
    <property type="molecule type" value="Genomic_DNA"/>
</dbReference>
<dbReference type="PROSITE" id="PS50263">
    <property type="entry name" value="CN_HYDROLASE"/>
    <property type="match status" value="1"/>
</dbReference>
<evidence type="ECO:0000313" key="10">
    <source>
        <dbReference type="Proteomes" id="UP000651452"/>
    </source>
</evidence>
<dbReference type="PANTHER" id="PTHR46044:SF14">
    <property type="entry name" value="ARYLACETONITRILASE"/>
    <property type="match status" value="1"/>
</dbReference>
<evidence type="ECO:0000256" key="5">
    <source>
        <dbReference type="ARBA" id="ARBA00039045"/>
    </source>
</evidence>
<protein>
    <recommendedName>
        <fullName evidence="5">nitrilase</fullName>
        <ecNumber evidence="5">3.5.5.1</ecNumber>
    </recommendedName>
</protein>
<evidence type="ECO:0000256" key="3">
    <source>
        <dbReference type="ARBA" id="ARBA00023239"/>
    </source>
</evidence>
<dbReference type="InterPro" id="IPR036526">
    <property type="entry name" value="C-N_Hydrolase_sf"/>
</dbReference>
<dbReference type="Pfam" id="PF00795">
    <property type="entry name" value="CN_hydrolase"/>
    <property type="match status" value="1"/>
</dbReference>